<dbReference type="Proteomes" id="UP000682733">
    <property type="component" value="Unassembled WGS sequence"/>
</dbReference>
<gene>
    <name evidence="1" type="ORF">OVA965_LOCUS34850</name>
    <name evidence="2" type="ORF">TMI583_LOCUS35795</name>
</gene>
<evidence type="ECO:0000313" key="1">
    <source>
        <dbReference type="EMBL" id="CAF1451433.1"/>
    </source>
</evidence>
<comment type="caution">
    <text evidence="2">The sequence shown here is derived from an EMBL/GenBank/DDBJ whole genome shotgun (WGS) entry which is preliminary data.</text>
</comment>
<proteinExistence type="predicted"/>
<dbReference type="Proteomes" id="UP000677228">
    <property type="component" value="Unassembled WGS sequence"/>
</dbReference>
<evidence type="ECO:0000313" key="2">
    <source>
        <dbReference type="EMBL" id="CAF4246088.1"/>
    </source>
</evidence>
<dbReference type="AlphaFoldDB" id="A0A8S2SS60"/>
<reference evidence="2" key="1">
    <citation type="submission" date="2021-02" db="EMBL/GenBank/DDBJ databases">
        <authorList>
            <person name="Nowell W R."/>
        </authorList>
    </citation>
    <scope>NUCLEOTIDE SEQUENCE</scope>
</reference>
<protein>
    <submittedName>
        <fullName evidence="2">Uncharacterized protein</fullName>
    </submittedName>
</protein>
<evidence type="ECO:0000313" key="3">
    <source>
        <dbReference type="Proteomes" id="UP000682733"/>
    </source>
</evidence>
<organism evidence="2 3">
    <name type="scientific">Didymodactylos carnosus</name>
    <dbReference type="NCBI Taxonomy" id="1234261"/>
    <lineage>
        <taxon>Eukaryota</taxon>
        <taxon>Metazoa</taxon>
        <taxon>Spiralia</taxon>
        <taxon>Gnathifera</taxon>
        <taxon>Rotifera</taxon>
        <taxon>Eurotatoria</taxon>
        <taxon>Bdelloidea</taxon>
        <taxon>Philodinida</taxon>
        <taxon>Philodinidae</taxon>
        <taxon>Didymodactylos</taxon>
    </lineage>
</organism>
<sequence>GYIQRFENGADVVQTQEQIIKQIQGGALALTPKSLCELKAFITS</sequence>
<accession>A0A8S2SS60</accession>
<dbReference type="EMBL" id="CAJOBA010051567">
    <property type="protein sequence ID" value="CAF4246088.1"/>
    <property type="molecule type" value="Genomic_DNA"/>
</dbReference>
<dbReference type="EMBL" id="CAJNOK010029726">
    <property type="protein sequence ID" value="CAF1451433.1"/>
    <property type="molecule type" value="Genomic_DNA"/>
</dbReference>
<feature type="non-terminal residue" evidence="2">
    <location>
        <position position="1"/>
    </location>
</feature>
<name>A0A8S2SS60_9BILA</name>